<dbReference type="Proteomes" id="UP001154420">
    <property type="component" value="Unassembled WGS sequence"/>
</dbReference>
<protein>
    <submittedName>
        <fullName evidence="1">Uncharacterized protein</fullName>
    </submittedName>
</protein>
<gene>
    <name evidence="1" type="ORF">D5281_24610</name>
</gene>
<name>A0A9X5BKI1_9FIRM</name>
<proteinExistence type="predicted"/>
<evidence type="ECO:0000313" key="1">
    <source>
        <dbReference type="EMBL" id="NBJ95600.1"/>
    </source>
</evidence>
<keyword evidence="2" id="KW-1185">Reference proteome</keyword>
<evidence type="ECO:0000313" key="2">
    <source>
        <dbReference type="Proteomes" id="UP001154420"/>
    </source>
</evidence>
<dbReference type="RefSeq" id="WP_160562466.1">
    <property type="nucleotide sequence ID" value="NZ_QZDT01000125.1"/>
</dbReference>
<sequence>MALVNNKFTLEDLYIGMEIIDKDQLSNIYDTWIMLVKNSNSDVYTVRFIGKETNAESDKLFTQGNVVCPVYNDSMELEGDIYYEE</sequence>
<reference evidence="1" key="1">
    <citation type="submission" date="2018-09" db="EMBL/GenBank/DDBJ databases">
        <title>Murine metabolic-syndrome-specific gut microbial biobank.</title>
        <authorList>
            <person name="Liu C."/>
        </authorList>
    </citation>
    <scope>NUCLEOTIDE SEQUENCE</scope>
    <source>
        <strain evidence="1">D42-62</strain>
    </source>
</reference>
<accession>A0A9X5BKI1</accession>
<dbReference type="EMBL" id="QZDT01000125">
    <property type="protein sequence ID" value="NBJ95600.1"/>
    <property type="molecule type" value="Genomic_DNA"/>
</dbReference>
<comment type="caution">
    <text evidence="1">The sequence shown here is derived from an EMBL/GenBank/DDBJ whole genome shotgun (WGS) entry which is preliminary data.</text>
</comment>
<dbReference type="OrthoDB" id="2003983at2"/>
<dbReference type="AlphaFoldDB" id="A0A9X5BKI1"/>
<organism evidence="1 2">
    <name type="scientific">Parablautia muri</name>
    <dbReference type="NCBI Taxonomy" id="2320879"/>
    <lineage>
        <taxon>Bacteria</taxon>
        <taxon>Bacillati</taxon>
        <taxon>Bacillota</taxon>
        <taxon>Clostridia</taxon>
        <taxon>Lachnospirales</taxon>
        <taxon>Lachnospiraceae</taxon>
        <taxon>Parablautia</taxon>
    </lineage>
</organism>